<evidence type="ECO:0000313" key="2">
    <source>
        <dbReference type="EMBL" id="MCI34609.1"/>
    </source>
</evidence>
<keyword evidence="3" id="KW-1185">Reference proteome</keyword>
<dbReference type="EMBL" id="LXQA010215420">
    <property type="protein sequence ID" value="MCI34609.1"/>
    <property type="molecule type" value="Genomic_DNA"/>
</dbReference>
<feature type="non-terminal residue" evidence="2">
    <location>
        <position position="80"/>
    </location>
</feature>
<protein>
    <submittedName>
        <fullName evidence="2">Uncharacterized protein</fullName>
    </submittedName>
</protein>
<sequence>MITGTEELLFTSDPEQIIRENRRARKLAQQQKESSSSSTLATPNIQMAEEPTMGDYCRRTDGDQVTRGFQPANPVTFDIK</sequence>
<reference evidence="2 3" key="1">
    <citation type="journal article" date="2018" name="Front. Plant Sci.">
        <title>Red Clover (Trifolium pratense) and Zigzag Clover (T. medium) - A Picture of Genomic Similarities and Differences.</title>
        <authorList>
            <person name="Dluhosova J."/>
            <person name="Istvanek J."/>
            <person name="Nedelnik J."/>
            <person name="Repkova J."/>
        </authorList>
    </citation>
    <scope>NUCLEOTIDE SEQUENCE [LARGE SCALE GENOMIC DNA]</scope>
    <source>
        <strain evidence="3">cv. 10/8</strain>
        <tissue evidence="2">Leaf</tissue>
    </source>
</reference>
<feature type="region of interest" description="Disordered" evidence="1">
    <location>
        <begin position="61"/>
        <end position="80"/>
    </location>
</feature>
<organism evidence="2 3">
    <name type="scientific">Trifolium medium</name>
    <dbReference type="NCBI Taxonomy" id="97028"/>
    <lineage>
        <taxon>Eukaryota</taxon>
        <taxon>Viridiplantae</taxon>
        <taxon>Streptophyta</taxon>
        <taxon>Embryophyta</taxon>
        <taxon>Tracheophyta</taxon>
        <taxon>Spermatophyta</taxon>
        <taxon>Magnoliopsida</taxon>
        <taxon>eudicotyledons</taxon>
        <taxon>Gunneridae</taxon>
        <taxon>Pentapetalae</taxon>
        <taxon>rosids</taxon>
        <taxon>fabids</taxon>
        <taxon>Fabales</taxon>
        <taxon>Fabaceae</taxon>
        <taxon>Papilionoideae</taxon>
        <taxon>50 kb inversion clade</taxon>
        <taxon>NPAAA clade</taxon>
        <taxon>Hologalegina</taxon>
        <taxon>IRL clade</taxon>
        <taxon>Trifolieae</taxon>
        <taxon>Trifolium</taxon>
    </lineage>
</organism>
<feature type="compositionally biased region" description="Polar residues" evidence="1">
    <location>
        <begin position="28"/>
        <end position="45"/>
    </location>
</feature>
<feature type="region of interest" description="Disordered" evidence="1">
    <location>
        <begin position="24"/>
        <end position="55"/>
    </location>
</feature>
<name>A0A392RED6_9FABA</name>
<dbReference type="AlphaFoldDB" id="A0A392RED6"/>
<proteinExistence type="predicted"/>
<dbReference type="Proteomes" id="UP000265520">
    <property type="component" value="Unassembled WGS sequence"/>
</dbReference>
<accession>A0A392RED6</accession>
<evidence type="ECO:0000313" key="3">
    <source>
        <dbReference type="Proteomes" id="UP000265520"/>
    </source>
</evidence>
<evidence type="ECO:0000256" key="1">
    <source>
        <dbReference type="SAM" id="MobiDB-lite"/>
    </source>
</evidence>
<comment type="caution">
    <text evidence="2">The sequence shown here is derived from an EMBL/GenBank/DDBJ whole genome shotgun (WGS) entry which is preliminary data.</text>
</comment>